<evidence type="ECO:0000256" key="12">
    <source>
        <dbReference type="ARBA" id="ARBA00056901"/>
    </source>
</evidence>
<evidence type="ECO:0000256" key="2">
    <source>
        <dbReference type="ARBA" id="ARBA00009516"/>
    </source>
</evidence>
<comment type="caution">
    <text evidence="17">The sequence shown here is derived from an EMBL/GenBank/DDBJ whole genome shotgun (WGS) entry which is preliminary data.</text>
</comment>
<name>A0A537L7A5_9BACT</name>
<keyword evidence="6 15" id="KW-0808">Transferase</keyword>
<feature type="binding site" evidence="15">
    <location>
        <position position="196"/>
    </location>
    <ligand>
        <name>uracil</name>
        <dbReference type="ChEBI" id="CHEBI:17568"/>
    </ligand>
</feature>
<feature type="binding site" evidence="15">
    <location>
        <begin position="201"/>
        <end position="203"/>
    </location>
    <ligand>
        <name>uracil</name>
        <dbReference type="ChEBI" id="CHEBI:17568"/>
    </ligand>
</feature>
<dbReference type="Pfam" id="PF14681">
    <property type="entry name" value="UPRTase"/>
    <property type="match status" value="1"/>
</dbReference>
<comment type="catalytic activity">
    <reaction evidence="11 15">
        <text>UMP + diphosphate = 5-phospho-alpha-D-ribose 1-diphosphate + uracil</text>
        <dbReference type="Rhea" id="RHEA:13017"/>
        <dbReference type="ChEBI" id="CHEBI:17568"/>
        <dbReference type="ChEBI" id="CHEBI:33019"/>
        <dbReference type="ChEBI" id="CHEBI:57865"/>
        <dbReference type="ChEBI" id="CHEBI:58017"/>
        <dbReference type="EC" id="2.4.2.9"/>
    </reaction>
</comment>
<dbReference type="FunFam" id="3.40.50.2020:FF:000003">
    <property type="entry name" value="Uracil phosphoribosyltransferase"/>
    <property type="match status" value="1"/>
</dbReference>
<dbReference type="GO" id="GO:0044206">
    <property type="term" value="P:UMP salvage"/>
    <property type="evidence" value="ECO:0007669"/>
    <property type="project" value="UniProtKB-UniRule"/>
</dbReference>
<keyword evidence="7 15" id="KW-0547">Nucleotide-binding</keyword>
<dbReference type="CDD" id="cd06223">
    <property type="entry name" value="PRTases_typeI"/>
    <property type="match status" value="1"/>
</dbReference>
<evidence type="ECO:0000256" key="5">
    <source>
        <dbReference type="ARBA" id="ARBA00022676"/>
    </source>
</evidence>
<comment type="function">
    <text evidence="12 15">Catalyzes the conversion of uracil and 5-phospho-alpha-D-ribose 1-diphosphate (PRPP) to UMP and diphosphate.</text>
</comment>
<dbReference type="Proteomes" id="UP000319353">
    <property type="component" value="Unassembled WGS sequence"/>
</dbReference>
<evidence type="ECO:0000313" key="18">
    <source>
        <dbReference type="Proteomes" id="UP000319353"/>
    </source>
</evidence>
<dbReference type="HAMAP" id="MF_01218_B">
    <property type="entry name" value="Upp_B"/>
    <property type="match status" value="1"/>
</dbReference>
<dbReference type="GO" id="GO:0004845">
    <property type="term" value="F:uracil phosphoribosyltransferase activity"/>
    <property type="evidence" value="ECO:0007669"/>
    <property type="project" value="UniProtKB-UniRule"/>
</dbReference>
<dbReference type="GO" id="GO:0000287">
    <property type="term" value="F:magnesium ion binding"/>
    <property type="evidence" value="ECO:0007669"/>
    <property type="project" value="UniProtKB-UniRule"/>
</dbReference>
<dbReference type="GO" id="GO:0005737">
    <property type="term" value="C:cytoplasm"/>
    <property type="evidence" value="ECO:0007669"/>
    <property type="project" value="UniProtKB-ARBA"/>
</dbReference>
<dbReference type="Gene3D" id="3.40.50.2020">
    <property type="match status" value="1"/>
</dbReference>
<evidence type="ECO:0000256" key="7">
    <source>
        <dbReference type="ARBA" id="ARBA00022741"/>
    </source>
</evidence>
<evidence type="ECO:0000256" key="15">
    <source>
        <dbReference type="HAMAP-Rule" id="MF_01218"/>
    </source>
</evidence>
<feature type="binding site" evidence="15">
    <location>
        <position position="106"/>
    </location>
    <ligand>
        <name>5-phospho-alpha-D-ribose 1-diphosphate</name>
        <dbReference type="ChEBI" id="CHEBI:58017"/>
    </ligand>
</feature>
<reference evidence="17 18" key="1">
    <citation type="journal article" date="2019" name="Nat. Microbiol.">
        <title>Mediterranean grassland soil C-N compound turnover is dependent on rainfall and depth, and is mediated by genomically divergent microorganisms.</title>
        <authorList>
            <person name="Diamond S."/>
            <person name="Andeer P.F."/>
            <person name="Li Z."/>
            <person name="Crits-Christoph A."/>
            <person name="Burstein D."/>
            <person name="Anantharaman K."/>
            <person name="Lane K.R."/>
            <person name="Thomas B.C."/>
            <person name="Pan C."/>
            <person name="Northen T.R."/>
            <person name="Banfield J.F."/>
        </authorList>
    </citation>
    <scope>NUCLEOTIDE SEQUENCE [LARGE SCALE GENOMIC DNA]</scope>
    <source>
        <strain evidence="17">NP_4</strain>
    </source>
</reference>
<dbReference type="EC" id="2.4.2.9" evidence="3 15"/>
<sequence length="211" mass="23169">MTTGKVYIFDHPLILHKLTILRDKRTGHKEFRELVEELAMLMAFEVTRSHPTREVEVETPLAKMKGRSIAGQEIAVVPILRAGLAMEVGVTRLIPTARVGHVGIYRDPESLEPVTYYAKLPVDIAEREAMIVDPMLATGGSIVACIDALKQRGCRTIKVMAIISAPEGIKKVHDAHPDVEIYTAAVDSHLNDHGYIVPGLGDAGDRLFGTK</sequence>
<proteinExistence type="inferred from homology"/>
<evidence type="ECO:0000256" key="1">
    <source>
        <dbReference type="ARBA" id="ARBA00005180"/>
    </source>
</evidence>
<dbReference type="EMBL" id="VBAL01000056">
    <property type="protein sequence ID" value="TMJ03850.1"/>
    <property type="molecule type" value="Genomic_DNA"/>
</dbReference>
<accession>A0A537L7A5</accession>
<feature type="binding site" evidence="15">
    <location>
        <position position="202"/>
    </location>
    <ligand>
        <name>5-phospho-alpha-D-ribose 1-diphosphate</name>
        <dbReference type="ChEBI" id="CHEBI:58017"/>
    </ligand>
</feature>
<evidence type="ECO:0000256" key="13">
    <source>
        <dbReference type="ARBA" id="ARBA00072146"/>
    </source>
</evidence>
<dbReference type="AlphaFoldDB" id="A0A537L7A5"/>
<organism evidence="17 18">
    <name type="scientific">Candidatus Segetimicrobium genomatis</name>
    <dbReference type="NCBI Taxonomy" id="2569760"/>
    <lineage>
        <taxon>Bacteria</taxon>
        <taxon>Bacillati</taxon>
        <taxon>Candidatus Sysuimicrobiota</taxon>
        <taxon>Candidatus Sysuimicrobiia</taxon>
        <taxon>Candidatus Sysuimicrobiales</taxon>
        <taxon>Candidatus Segetimicrobiaceae</taxon>
        <taxon>Candidatus Segetimicrobium</taxon>
    </lineage>
</organism>
<comment type="similarity">
    <text evidence="2 15">Belongs to the UPRTase family.</text>
</comment>
<feature type="domain" description="Phosphoribosyltransferase" evidence="16">
    <location>
        <begin position="9"/>
        <end position="210"/>
    </location>
</feature>
<feature type="binding site" evidence="15">
    <location>
        <position position="81"/>
    </location>
    <ligand>
        <name>5-phospho-alpha-D-ribose 1-diphosphate</name>
        <dbReference type="ChEBI" id="CHEBI:58017"/>
    </ligand>
</feature>
<gene>
    <name evidence="15" type="primary">upp</name>
    <name evidence="17" type="ORF">E6H01_04740</name>
</gene>
<keyword evidence="8 15" id="KW-0460">Magnesium</keyword>
<dbReference type="InterPro" id="IPR034332">
    <property type="entry name" value="Upp_B"/>
</dbReference>
<dbReference type="NCBIfam" id="TIGR01091">
    <property type="entry name" value="upp"/>
    <property type="match status" value="1"/>
</dbReference>
<dbReference type="PANTHER" id="PTHR32315">
    <property type="entry name" value="ADENINE PHOSPHORIBOSYLTRANSFERASE"/>
    <property type="match status" value="1"/>
</dbReference>
<comment type="activity regulation">
    <text evidence="15">Allosterically activated by GTP.</text>
</comment>
<evidence type="ECO:0000256" key="3">
    <source>
        <dbReference type="ARBA" id="ARBA00011894"/>
    </source>
</evidence>
<dbReference type="PANTHER" id="PTHR32315:SF4">
    <property type="entry name" value="URACIL PHOSPHORIBOSYLTRANSFERASE, CHLOROPLASTIC"/>
    <property type="match status" value="1"/>
</dbReference>
<evidence type="ECO:0000256" key="11">
    <source>
        <dbReference type="ARBA" id="ARBA00052919"/>
    </source>
</evidence>
<evidence type="ECO:0000256" key="14">
    <source>
        <dbReference type="ARBA" id="ARBA00079807"/>
    </source>
</evidence>
<evidence type="ECO:0000313" key="17">
    <source>
        <dbReference type="EMBL" id="TMJ03850.1"/>
    </source>
</evidence>
<dbReference type="InterPro" id="IPR029057">
    <property type="entry name" value="PRTase-like"/>
</dbReference>
<feature type="binding site" evidence="15">
    <location>
        <begin position="133"/>
        <end position="141"/>
    </location>
    <ligand>
        <name>5-phospho-alpha-D-ribose 1-diphosphate</name>
        <dbReference type="ChEBI" id="CHEBI:58017"/>
    </ligand>
</feature>
<keyword evidence="5 15" id="KW-0328">Glycosyltransferase</keyword>
<dbReference type="UniPathway" id="UPA00574">
    <property type="reaction ID" value="UER00636"/>
</dbReference>
<keyword evidence="4 15" id="KW-0021">Allosteric enzyme</keyword>
<evidence type="ECO:0000256" key="8">
    <source>
        <dbReference type="ARBA" id="ARBA00022842"/>
    </source>
</evidence>
<keyword evidence="9 15" id="KW-0342">GTP-binding</keyword>
<dbReference type="InterPro" id="IPR000836">
    <property type="entry name" value="PRTase_dom"/>
</dbReference>
<evidence type="ECO:0000256" key="10">
    <source>
        <dbReference type="ARBA" id="ARBA00031082"/>
    </source>
</evidence>
<evidence type="ECO:0000256" key="6">
    <source>
        <dbReference type="ARBA" id="ARBA00022679"/>
    </source>
</evidence>
<dbReference type="NCBIfam" id="NF001097">
    <property type="entry name" value="PRK00129.1"/>
    <property type="match status" value="1"/>
</dbReference>
<comment type="pathway">
    <text evidence="1 15">Pyrimidine metabolism; UMP biosynthesis via salvage pathway; UMP from uracil: step 1/1.</text>
</comment>
<dbReference type="InterPro" id="IPR005765">
    <property type="entry name" value="UPRT"/>
</dbReference>
<dbReference type="GO" id="GO:0005525">
    <property type="term" value="F:GTP binding"/>
    <property type="evidence" value="ECO:0007669"/>
    <property type="project" value="UniProtKB-KW"/>
</dbReference>
<dbReference type="SUPFAM" id="SSF53271">
    <property type="entry name" value="PRTase-like"/>
    <property type="match status" value="1"/>
</dbReference>
<dbReference type="GO" id="GO:0006223">
    <property type="term" value="P:uracil salvage"/>
    <property type="evidence" value="ECO:0007669"/>
    <property type="project" value="InterPro"/>
</dbReference>
<comment type="cofactor">
    <cofactor evidence="15">
        <name>Mg(2+)</name>
        <dbReference type="ChEBI" id="CHEBI:18420"/>
    </cofactor>
    <text evidence="15">Binds 1 Mg(2+) ion per subunit. The magnesium is bound as Mg-PRPP.</text>
</comment>
<dbReference type="InterPro" id="IPR050054">
    <property type="entry name" value="UPRTase/APRTase"/>
</dbReference>
<evidence type="ECO:0000259" key="16">
    <source>
        <dbReference type="Pfam" id="PF14681"/>
    </source>
</evidence>
<evidence type="ECO:0000256" key="9">
    <source>
        <dbReference type="ARBA" id="ARBA00023134"/>
    </source>
</evidence>
<evidence type="ECO:0000256" key="4">
    <source>
        <dbReference type="ARBA" id="ARBA00022533"/>
    </source>
</evidence>
<protein>
    <recommendedName>
        <fullName evidence="13 15">Uracil phosphoribosyltransferase</fullName>
        <ecNumber evidence="3 15">2.4.2.9</ecNumber>
    </recommendedName>
    <alternativeName>
        <fullName evidence="10 15">UMP pyrophosphorylase</fullName>
    </alternativeName>
    <alternativeName>
        <fullName evidence="14 15">UPRTase</fullName>
    </alternativeName>
</protein>